<dbReference type="InParanoid" id="A0A2P6MQQ8"/>
<accession>A0A2P6MQQ8</accession>
<evidence type="ECO:0000313" key="2">
    <source>
        <dbReference type="Proteomes" id="UP000241769"/>
    </source>
</evidence>
<proteinExistence type="predicted"/>
<protein>
    <submittedName>
        <fullName evidence="1">Uncharacterized protein</fullName>
    </submittedName>
</protein>
<name>A0A2P6MQQ8_9EUKA</name>
<gene>
    <name evidence="1" type="ORF">PROFUN_16408</name>
</gene>
<sequence length="55" mass="6605">MIWGFWLVSVVYGHHIRTKQFNESLFIKNDFKPKKAKAQQCPCIWINNFLSCIFQ</sequence>
<dbReference type="EMBL" id="MDYQ01000505">
    <property type="protein sequence ID" value="PRP74032.1"/>
    <property type="molecule type" value="Genomic_DNA"/>
</dbReference>
<reference evidence="1 2" key="1">
    <citation type="journal article" date="2018" name="Genome Biol. Evol.">
        <title>Multiple Roots of Fruiting Body Formation in Amoebozoa.</title>
        <authorList>
            <person name="Hillmann F."/>
            <person name="Forbes G."/>
            <person name="Novohradska S."/>
            <person name="Ferling I."/>
            <person name="Riege K."/>
            <person name="Groth M."/>
            <person name="Westermann M."/>
            <person name="Marz M."/>
            <person name="Spaller T."/>
            <person name="Winckler T."/>
            <person name="Schaap P."/>
            <person name="Glockner G."/>
        </authorList>
    </citation>
    <scope>NUCLEOTIDE SEQUENCE [LARGE SCALE GENOMIC DNA]</scope>
    <source>
        <strain evidence="1 2">Jena</strain>
    </source>
</reference>
<dbReference type="AlphaFoldDB" id="A0A2P6MQQ8"/>
<evidence type="ECO:0000313" key="1">
    <source>
        <dbReference type="EMBL" id="PRP74032.1"/>
    </source>
</evidence>
<dbReference type="Proteomes" id="UP000241769">
    <property type="component" value="Unassembled WGS sequence"/>
</dbReference>
<organism evidence="1 2">
    <name type="scientific">Planoprotostelium fungivorum</name>
    <dbReference type="NCBI Taxonomy" id="1890364"/>
    <lineage>
        <taxon>Eukaryota</taxon>
        <taxon>Amoebozoa</taxon>
        <taxon>Evosea</taxon>
        <taxon>Variosea</taxon>
        <taxon>Cavosteliida</taxon>
        <taxon>Cavosteliaceae</taxon>
        <taxon>Planoprotostelium</taxon>
    </lineage>
</organism>
<comment type="caution">
    <text evidence="1">The sequence shown here is derived from an EMBL/GenBank/DDBJ whole genome shotgun (WGS) entry which is preliminary data.</text>
</comment>
<keyword evidence="2" id="KW-1185">Reference proteome</keyword>